<dbReference type="InterPro" id="IPR037171">
    <property type="entry name" value="NagB/RpiA_transferase-like"/>
</dbReference>
<dbReference type="Proteomes" id="UP000318509">
    <property type="component" value="Unassembled WGS sequence"/>
</dbReference>
<proteinExistence type="inferred from homology"/>
<organism evidence="2 3">
    <name type="scientific">Candidatus Segetimicrobium genomatis</name>
    <dbReference type="NCBI Taxonomy" id="2569760"/>
    <lineage>
        <taxon>Bacteria</taxon>
        <taxon>Bacillati</taxon>
        <taxon>Candidatus Sysuimicrobiota</taxon>
        <taxon>Candidatus Sysuimicrobiia</taxon>
        <taxon>Candidatus Sysuimicrobiales</taxon>
        <taxon>Candidatus Segetimicrobiaceae</taxon>
        <taxon>Candidatus Segetimicrobium</taxon>
    </lineage>
</organism>
<sequence>MRTSAITRRQVMVAAAAREIRDGEVVFVGMRLPLLGFALARALHAPRAVGLFENGVIRSSPPAAPIITMGDPPNIAGALACTTLADVMSHLQRGRVDVGFLGGAEVDRFGNLNTTWAEDRGRRIRLPGSGGAADIAALARRTVVLVHHERRRFPERVRYLTSPGFGTGRGWRETVGLVRGGPGRVITSLGVFGFDPESGEMVLESLHPGVTLEELRAETGWPVRAAPDLRETPGPTREELDAIRRFDPDGLWTG</sequence>
<comment type="caution">
    <text evidence="2">The sequence shown here is derived from an EMBL/GenBank/DDBJ whole genome shotgun (WGS) entry which is preliminary data.</text>
</comment>
<keyword evidence="2" id="KW-0808">Transferase</keyword>
<dbReference type="PANTHER" id="PTHR43293:SF3">
    <property type="entry name" value="CHOLESTEROL RING-CLEAVING HYDROLASE IPDB SUBUNIT"/>
    <property type="match status" value="1"/>
</dbReference>
<protein>
    <submittedName>
        <fullName evidence="2">CoA-transferase</fullName>
    </submittedName>
</protein>
<comment type="similarity">
    <text evidence="1">Belongs to the 3-oxoacid CoA-transferase subunit B family.</text>
</comment>
<dbReference type="EMBL" id="VBAK01000119">
    <property type="protein sequence ID" value="TMI89729.1"/>
    <property type="molecule type" value="Genomic_DNA"/>
</dbReference>
<evidence type="ECO:0000313" key="3">
    <source>
        <dbReference type="Proteomes" id="UP000318509"/>
    </source>
</evidence>
<dbReference type="Gene3D" id="3.40.1080.10">
    <property type="entry name" value="Glutaconate Coenzyme A-transferase"/>
    <property type="match status" value="1"/>
</dbReference>
<evidence type="ECO:0000256" key="1">
    <source>
        <dbReference type="ARBA" id="ARBA00007047"/>
    </source>
</evidence>
<reference evidence="2 3" key="1">
    <citation type="journal article" date="2019" name="Nat. Microbiol.">
        <title>Mediterranean grassland soil C-N compound turnover is dependent on rainfall and depth, and is mediated by genomically divergent microorganisms.</title>
        <authorList>
            <person name="Diamond S."/>
            <person name="Andeer P.F."/>
            <person name="Li Z."/>
            <person name="Crits-Christoph A."/>
            <person name="Burstein D."/>
            <person name="Anantharaman K."/>
            <person name="Lane K.R."/>
            <person name="Thomas B.C."/>
            <person name="Pan C."/>
            <person name="Northen T.R."/>
            <person name="Banfield J.F."/>
        </authorList>
    </citation>
    <scope>NUCLEOTIDE SEQUENCE [LARGE SCALE GENOMIC DNA]</scope>
    <source>
        <strain evidence="2">NP_3</strain>
    </source>
</reference>
<dbReference type="InterPro" id="IPR004165">
    <property type="entry name" value="CoA_trans_fam_I"/>
</dbReference>
<dbReference type="GO" id="GO:0008410">
    <property type="term" value="F:CoA-transferase activity"/>
    <property type="evidence" value="ECO:0007669"/>
    <property type="project" value="InterPro"/>
</dbReference>
<dbReference type="SMART" id="SM00882">
    <property type="entry name" value="CoA_trans"/>
    <property type="match status" value="1"/>
</dbReference>
<evidence type="ECO:0000313" key="2">
    <source>
        <dbReference type="EMBL" id="TMI89729.1"/>
    </source>
</evidence>
<name>A0A537K1T9_9BACT</name>
<dbReference type="AlphaFoldDB" id="A0A537K1T9"/>
<gene>
    <name evidence="2" type="ORF">E6H00_09045</name>
</gene>
<dbReference type="PANTHER" id="PTHR43293">
    <property type="entry name" value="ACETATE COA-TRANSFERASE YDIF"/>
    <property type="match status" value="1"/>
</dbReference>
<accession>A0A537K1T9</accession>
<dbReference type="Pfam" id="PF01144">
    <property type="entry name" value="CoA_trans"/>
    <property type="match status" value="1"/>
</dbReference>
<dbReference type="SUPFAM" id="SSF100950">
    <property type="entry name" value="NagB/RpiA/CoA transferase-like"/>
    <property type="match status" value="1"/>
</dbReference>